<accession>A0ABQ8CKX2</accession>
<evidence type="ECO:0000313" key="2">
    <source>
        <dbReference type="Proteomes" id="UP000824890"/>
    </source>
</evidence>
<organism evidence="1 2">
    <name type="scientific">Brassica napus</name>
    <name type="common">Rape</name>
    <dbReference type="NCBI Taxonomy" id="3708"/>
    <lineage>
        <taxon>Eukaryota</taxon>
        <taxon>Viridiplantae</taxon>
        <taxon>Streptophyta</taxon>
        <taxon>Embryophyta</taxon>
        <taxon>Tracheophyta</taxon>
        <taxon>Spermatophyta</taxon>
        <taxon>Magnoliopsida</taxon>
        <taxon>eudicotyledons</taxon>
        <taxon>Gunneridae</taxon>
        <taxon>Pentapetalae</taxon>
        <taxon>rosids</taxon>
        <taxon>malvids</taxon>
        <taxon>Brassicales</taxon>
        <taxon>Brassicaceae</taxon>
        <taxon>Brassiceae</taxon>
        <taxon>Brassica</taxon>
    </lineage>
</organism>
<gene>
    <name evidence="1" type="ORF">HID58_025376</name>
</gene>
<evidence type="ECO:0000313" key="1">
    <source>
        <dbReference type="EMBL" id="KAH0917716.1"/>
    </source>
</evidence>
<name>A0ABQ8CKX2_BRANA</name>
<protein>
    <submittedName>
        <fullName evidence="1">Uncharacterized protein</fullName>
    </submittedName>
</protein>
<keyword evidence="2" id="KW-1185">Reference proteome</keyword>
<dbReference type="Proteomes" id="UP000824890">
    <property type="component" value="Unassembled WGS sequence"/>
</dbReference>
<comment type="caution">
    <text evidence="1">The sequence shown here is derived from an EMBL/GenBank/DDBJ whole genome shotgun (WGS) entry which is preliminary data.</text>
</comment>
<sequence>MERLCDLSLRLGISSKPPSTSIDVVFSRAYQGRSQKEELCLFSEVKQNDNMFDWLSIYYSD</sequence>
<dbReference type="EMBL" id="JAGKQM010000007">
    <property type="protein sequence ID" value="KAH0917716.1"/>
    <property type="molecule type" value="Genomic_DNA"/>
</dbReference>
<reference evidence="1 2" key="1">
    <citation type="submission" date="2021-05" db="EMBL/GenBank/DDBJ databases">
        <title>Genome Assembly of Synthetic Allotetraploid Brassica napus Reveals Homoeologous Exchanges between Subgenomes.</title>
        <authorList>
            <person name="Davis J.T."/>
        </authorList>
    </citation>
    <scope>NUCLEOTIDE SEQUENCE [LARGE SCALE GENOMIC DNA]</scope>
    <source>
        <strain evidence="2">cv. Da-Ae</strain>
        <tissue evidence="1">Seedling</tissue>
    </source>
</reference>
<proteinExistence type="predicted"/>